<organism evidence="2">
    <name type="scientific">uncultured Desulfobacterium sp</name>
    <dbReference type="NCBI Taxonomy" id="201089"/>
    <lineage>
        <taxon>Bacteria</taxon>
        <taxon>Pseudomonadati</taxon>
        <taxon>Thermodesulfobacteriota</taxon>
        <taxon>Desulfobacteria</taxon>
        <taxon>Desulfobacterales</taxon>
        <taxon>Desulfobacteriaceae</taxon>
        <taxon>Desulfobacterium</taxon>
        <taxon>environmental samples</taxon>
    </lineage>
</organism>
<keyword evidence="1" id="KW-1133">Transmembrane helix</keyword>
<feature type="transmembrane region" description="Helical" evidence="1">
    <location>
        <begin position="25"/>
        <end position="45"/>
    </location>
</feature>
<keyword evidence="1" id="KW-0812">Transmembrane</keyword>
<gene>
    <name evidence="2" type="ORF">N47_O13280</name>
</gene>
<evidence type="ECO:0000313" key="2">
    <source>
        <dbReference type="EMBL" id="CBX31909.1"/>
    </source>
</evidence>
<accession>E1YMW5</accession>
<dbReference type="AlphaFoldDB" id="E1YMW5"/>
<protein>
    <submittedName>
        <fullName evidence="2">Uncharacterized protein</fullName>
    </submittedName>
</protein>
<name>E1YMW5_9BACT</name>
<dbReference type="EMBL" id="FR695880">
    <property type="protein sequence ID" value="CBX31909.1"/>
    <property type="molecule type" value="Genomic_DNA"/>
</dbReference>
<proteinExistence type="predicted"/>
<sequence length="63" mass="7527">MCTPRTRERIYDHEDKKGISPDRLISVRGFFFAFFEVLITSLSTVENEDRYNIYFLRMVMGLT</sequence>
<evidence type="ECO:0000256" key="1">
    <source>
        <dbReference type="SAM" id="Phobius"/>
    </source>
</evidence>
<reference evidence="2" key="1">
    <citation type="journal article" date="2011" name="Environ. Microbiol.">
        <title>Genomic insights into the metabolic potential of the polycyclic aromatic hydrocarbon degrading sulfate-reducing Deltaproteobacterium N47.</title>
        <authorList>
            <person name="Bergmann F."/>
            <person name="Selesi D."/>
            <person name="Weinmaier T."/>
            <person name="Tischler P."/>
            <person name="Rattei T."/>
            <person name="Meckenstock R.U."/>
        </authorList>
    </citation>
    <scope>NUCLEOTIDE SEQUENCE</scope>
</reference>
<keyword evidence="1" id="KW-0472">Membrane</keyword>